<sequence>MKKKIFCFTMTLVMTLTVPSFLSISQEEEEDGWENGGVKQQWFWHECELSRPNKECRIVESTSKCGKPAKKRPSGTC</sequence>
<proteinExistence type="predicted"/>
<dbReference type="RefSeq" id="WP_241276034.1">
    <property type="nucleotide sequence ID" value="NZ_JAKZGS010000017.1"/>
</dbReference>
<feature type="chain" id="PRO_5045720082" evidence="1">
    <location>
        <begin position="23"/>
        <end position="77"/>
    </location>
</feature>
<organism evidence="2 3">
    <name type="scientific">Belliella calami</name>
    <dbReference type="NCBI Taxonomy" id="2923436"/>
    <lineage>
        <taxon>Bacteria</taxon>
        <taxon>Pseudomonadati</taxon>
        <taxon>Bacteroidota</taxon>
        <taxon>Cytophagia</taxon>
        <taxon>Cytophagales</taxon>
        <taxon>Cyclobacteriaceae</taxon>
        <taxon>Belliella</taxon>
    </lineage>
</organism>
<protein>
    <submittedName>
        <fullName evidence="2">Uncharacterized protein</fullName>
    </submittedName>
</protein>
<reference evidence="2" key="1">
    <citation type="submission" date="2022-03" db="EMBL/GenBank/DDBJ databases">
        <title>De novo assembled genomes of Belliella spp. (Cyclobacteriaceae) strains.</title>
        <authorList>
            <person name="Szabo A."/>
            <person name="Korponai K."/>
            <person name="Felfoldi T."/>
        </authorList>
    </citation>
    <scope>NUCLEOTIDE SEQUENCE</scope>
    <source>
        <strain evidence="2">DSM 107340</strain>
    </source>
</reference>
<dbReference type="Proteomes" id="UP001165488">
    <property type="component" value="Unassembled WGS sequence"/>
</dbReference>
<dbReference type="EMBL" id="JAKZGS010000017">
    <property type="protein sequence ID" value="MCH7399539.1"/>
    <property type="molecule type" value="Genomic_DNA"/>
</dbReference>
<keyword evidence="1" id="KW-0732">Signal</keyword>
<evidence type="ECO:0000313" key="2">
    <source>
        <dbReference type="EMBL" id="MCH7399539.1"/>
    </source>
</evidence>
<comment type="caution">
    <text evidence="2">The sequence shown here is derived from an EMBL/GenBank/DDBJ whole genome shotgun (WGS) entry which is preliminary data.</text>
</comment>
<accession>A0ABS9USF9</accession>
<gene>
    <name evidence="2" type="ORF">MM236_16165</name>
</gene>
<feature type="signal peptide" evidence="1">
    <location>
        <begin position="1"/>
        <end position="22"/>
    </location>
</feature>
<evidence type="ECO:0000313" key="3">
    <source>
        <dbReference type="Proteomes" id="UP001165488"/>
    </source>
</evidence>
<name>A0ABS9USF9_9BACT</name>
<evidence type="ECO:0000256" key="1">
    <source>
        <dbReference type="SAM" id="SignalP"/>
    </source>
</evidence>
<keyword evidence="3" id="KW-1185">Reference proteome</keyword>